<comment type="caution">
    <text evidence="1">The sequence shown here is derived from an EMBL/GenBank/DDBJ whole genome shotgun (WGS) entry which is preliminary data.</text>
</comment>
<accession>A0ABS3WT18</accession>
<dbReference type="Proteomes" id="UP001518976">
    <property type="component" value="Unassembled WGS sequence"/>
</dbReference>
<evidence type="ECO:0000313" key="2">
    <source>
        <dbReference type="Proteomes" id="UP001518976"/>
    </source>
</evidence>
<name>A0ABS3WT18_9ACTN</name>
<reference evidence="1 2" key="1">
    <citation type="submission" date="2021-02" db="EMBL/GenBank/DDBJ databases">
        <title>Streptomyces spirodelae sp. nov., isolated from duckweed.</title>
        <authorList>
            <person name="Saimee Y."/>
            <person name="Duangmal K."/>
        </authorList>
    </citation>
    <scope>NUCLEOTIDE SEQUENCE [LARGE SCALE GENOMIC DNA]</scope>
    <source>
        <strain evidence="1 2">DW4-2</strain>
    </source>
</reference>
<dbReference type="RefSeq" id="WP_209265077.1">
    <property type="nucleotide sequence ID" value="NZ_JAFFZN010000009.1"/>
</dbReference>
<organism evidence="1 2">
    <name type="scientific">Streptomyces spirodelae</name>
    <dbReference type="NCBI Taxonomy" id="2812904"/>
    <lineage>
        <taxon>Bacteria</taxon>
        <taxon>Bacillati</taxon>
        <taxon>Actinomycetota</taxon>
        <taxon>Actinomycetes</taxon>
        <taxon>Kitasatosporales</taxon>
        <taxon>Streptomycetaceae</taxon>
        <taxon>Streptomyces</taxon>
    </lineage>
</organism>
<protein>
    <submittedName>
        <fullName evidence="1">Uncharacterized protein</fullName>
    </submittedName>
</protein>
<dbReference type="EMBL" id="JAFFZN010000009">
    <property type="protein sequence ID" value="MBO8186271.1"/>
    <property type="molecule type" value="Genomic_DNA"/>
</dbReference>
<proteinExistence type="predicted"/>
<gene>
    <name evidence="1" type="ORF">JW592_12440</name>
</gene>
<evidence type="ECO:0000313" key="1">
    <source>
        <dbReference type="EMBL" id="MBO8186271.1"/>
    </source>
</evidence>
<sequence length="45" mass="4930">MPESPAQRTAPFGSEPRALMTVLQHLARALTCPAEKPAVRWEGAR</sequence>
<keyword evidence="2" id="KW-1185">Reference proteome</keyword>